<evidence type="ECO:0000256" key="2">
    <source>
        <dbReference type="ARBA" id="ARBA00047549"/>
    </source>
</evidence>
<dbReference type="SUPFAM" id="SSF52821">
    <property type="entry name" value="Rhodanese/Cell cycle control phosphatase"/>
    <property type="match status" value="2"/>
</dbReference>
<dbReference type="PROSITE" id="PS50206">
    <property type="entry name" value="RHODANESE_3"/>
    <property type="match status" value="2"/>
</dbReference>
<dbReference type="EMBL" id="JBHTKK010000015">
    <property type="protein sequence ID" value="MFD1066895.1"/>
    <property type="molecule type" value="Genomic_DNA"/>
</dbReference>
<dbReference type="InterPro" id="IPR036873">
    <property type="entry name" value="Rhodanese-like_dom_sf"/>
</dbReference>
<dbReference type="PANTHER" id="PTHR43855">
    <property type="entry name" value="THIOSULFATE SULFURTRANSFERASE"/>
    <property type="match status" value="1"/>
</dbReference>
<evidence type="ECO:0000313" key="5">
    <source>
        <dbReference type="EMBL" id="MFD1066895.1"/>
    </source>
</evidence>
<name>A0ABW3NJQ2_9BACI</name>
<organism evidence="5 6">
    <name type="scientific">Oceanobacillus locisalsi</name>
    <dbReference type="NCBI Taxonomy" id="546107"/>
    <lineage>
        <taxon>Bacteria</taxon>
        <taxon>Bacillati</taxon>
        <taxon>Bacillota</taxon>
        <taxon>Bacilli</taxon>
        <taxon>Bacillales</taxon>
        <taxon>Bacillaceae</taxon>
        <taxon>Oceanobacillus</taxon>
    </lineage>
</organism>
<dbReference type="GO" id="GO:0016740">
    <property type="term" value="F:transferase activity"/>
    <property type="evidence" value="ECO:0007669"/>
    <property type="project" value="UniProtKB-KW"/>
</dbReference>
<feature type="domain" description="Rhodanese" evidence="4">
    <location>
        <begin position="163"/>
        <end position="276"/>
    </location>
</feature>
<dbReference type="InterPro" id="IPR051126">
    <property type="entry name" value="Thiosulfate_sulfurtransferase"/>
</dbReference>
<accession>A0ABW3NJQ2</accession>
<keyword evidence="6" id="KW-1185">Reference proteome</keyword>
<dbReference type="PROSITE" id="PS00683">
    <property type="entry name" value="RHODANESE_2"/>
    <property type="match status" value="1"/>
</dbReference>
<dbReference type="Proteomes" id="UP001597041">
    <property type="component" value="Unassembled WGS sequence"/>
</dbReference>
<evidence type="ECO:0000256" key="3">
    <source>
        <dbReference type="RuleBase" id="RU000507"/>
    </source>
</evidence>
<dbReference type="Gene3D" id="3.40.250.10">
    <property type="entry name" value="Rhodanese-like domain"/>
    <property type="match status" value="2"/>
</dbReference>
<dbReference type="Pfam" id="PF00581">
    <property type="entry name" value="Rhodanese"/>
    <property type="match status" value="2"/>
</dbReference>
<dbReference type="InterPro" id="IPR001763">
    <property type="entry name" value="Rhodanese-like_dom"/>
</dbReference>
<sequence>MAEYQTNALVSTEWADQHKEDSDVQLVEVDEDNSAYKLGHIQTAIAWNWTTQLNDQVRRDILSPEQMAYLLGQSGITPDTTIVLYGDNNNWFAAFAYWQIKMFGHSKLKLIDGGRVKWEEENRSYTTEVPTIQPVEYPVNTADASKRALQSDVAEALHTTTALIDVRTPQEYSGELIAPQGMNETAQRGGHIPGAVNIPWKLATNEDGTFKSADELKNLYNEKGITPDKNVITYCRIGERSAHTWFVLHELLGYENVRNYDGSWTEWGSMIGVPIEK</sequence>
<dbReference type="CDD" id="cd01449">
    <property type="entry name" value="TST_Repeat_2"/>
    <property type="match status" value="1"/>
</dbReference>
<evidence type="ECO:0000259" key="4">
    <source>
        <dbReference type="PROSITE" id="PS50206"/>
    </source>
</evidence>
<reference evidence="6" key="1">
    <citation type="journal article" date="2019" name="Int. J. Syst. Evol. Microbiol.">
        <title>The Global Catalogue of Microorganisms (GCM) 10K type strain sequencing project: providing services to taxonomists for standard genome sequencing and annotation.</title>
        <authorList>
            <consortium name="The Broad Institute Genomics Platform"/>
            <consortium name="The Broad Institute Genome Sequencing Center for Infectious Disease"/>
            <person name="Wu L."/>
            <person name="Ma J."/>
        </authorList>
    </citation>
    <scope>NUCLEOTIDE SEQUENCE [LARGE SCALE GENOMIC DNA]</scope>
    <source>
        <strain evidence="6">CCUG 56608</strain>
    </source>
</reference>
<gene>
    <name evidence="5" type="ORF">ACFQ19_12745</name>
</gene>
<dbReference type="PANTHER" id="PTHR43855:SF1">
    <property type="entry name" value="THIOSULFATE SULFURTRANSFERASE"/>
    <property type="match status" value="1"/>
</dbReference>
<evidence type="ECO:0000313" key="6">
    <source>
        <dbReference type="Proteomes" id="UP001597041"/>
    </source>
</evidence>
<dbReference type="SMART" id="SM00450">
    <property type="entry name" value="RHOD"/>
    <property type="match status" value="2"/>
</dbReference>
<keyword evidence="1" id="KW-0677">Repeat</keyword>
<evidence type="ECO:0000256" key="1">
    <source>
        <dbReference type="ARBA" id="ARBA00022737"/>
    </source>
</evidence>
<dbReference type="InterPro" id="IPR001307">
    <property type="entry name" value="Thiosulphate_STrfase_CS"/>
</dbReference>
<proteinExistence type="predicted"/>
<dbReference type="RefSeq" id="WP_379592649.1">
    <property type="nucleotide sequence ID" value="NZ_JBHTKK010000015.1"/>
</dbReference>
<dbReference type="CDD" id="cd01448">
    <property type="entry name" value="TST_Repeat_1"/>
    <property type="match status" value="1"/>
</dbReference>
<comment type="caution">
    <text evidence="5">The sequence shown here is derived from an EMBL/GenBank/DDBJ whole genome shotgun (WGS) entry which is preliminary data.</text>
</comment>
<keyword evidence="3 5" id="KW-0808">Transferase</keyword>
<feature type="domain" description="Rhodanese" evidence="4">
    <location>
        <begin position="20"/>
        <end position="127"/>
    </location>
</feature>
<protein>
    <recommendedName>
        <fullName evidence="3">Sulfurtransferase</fullName>
    </recommendedName>
</protein>
<comment type="catalytic activity">
    <reaction evidence="2">
        <text>thiosulfate + hydrogen cyanide = thiocyanate + sulfite + 2 H(+)</text>
        <dbReference type="Rhea" id="RHEA:16881"/>
        <dbReference type="ChEBI" id="CHEBI:15378"/>
        <dbReference type="ChEBI" id="CHEBI:17359"/>
        <dbReference type="ChEBI" id="CHEBI:18022"/>
        <dbReference type="ChEBI" id="CHEBI:18407"/>
        <dbReference type="ChEBI" id="CHEBI:33542"/>
        <dbReference type="EC" id="2.8.1.1"/>
    </reaction>
</comment>